<accession>A0A2Z4IFC2</accession>
<evidence type="ECO:0008006" key="4">
    <source>
        <dbReference type="Google" id="ProtNLM"/>
    </source>
</evidence>
<proteinExistence type="predicted"/>
<dbReference type="PANTHER" id="PTHR40076:SF1">
    <property type="entry name" value="MEMBRANE PROTEIN"/>
    <property type="match status" value="1"/>
</dbReference>
<dbReference type="EMBL" id="CP030041">
    <property type="protein sequence ID" value="AWW29782.1"/>
    <property type="molecule type" value="Genomic_DNA"/>
</dbReference>
<dbReference type="KEGG" id="est:DN752_06425"/>
<dbReference type="RefSeq" id="WP_112783180.1">
    <property type="nucleotide sequence ID" value="NZ_CP030041.1"/>
</dbReference>
<name>A0A2Z4IFC2_9BACT</name>
<dbReference type="InterPro" id="IPR010380">
    <property type="entry name" value="DUF975"/>
</dbReference>
<feature type="transmembrane region" description="Helical" evidence="1">
    <location>
        <begin position="162"/>
        <end position="195"/>
    </location>
</feature>
<dbReference type="PANTHER" id="PTHR40076">
    <property type="entry name" value="MEMBRANE PROTEIN-RELATED"/>
    <property type="match status" value="1"/>
</dbReference>
<keyword evidence="1" id="KW-0812">Transmembrane</keyword>
<gene>
    <name evidence="2" type="ORF">DN752_06425</name>
</gene>
<feature type="transmembrane region" description="Helical" evidence="1">
    <location>
        <begin position="124"/>
        <end position="142"/>
    </location>
</feature>
<protein>
    <recommendedName>
        <fullName evidence="4">DUF975 family protein</fullName>
    </recommendedName>
</protein>
<keyword evidence="1" id="KW-1133">Transmembrane helix</keyword>
<dbReference type="OrthoDB" id="825622at2"/>
<feature type="transmembrane region" description="Helical" evidence="1">
    <location>
        <begin position="97"/>
        <end position="118"/>
    </location>
</feature>
<organism evidence="2 3">
    <name type="scientific">Echinicola strongylocentroti</name>
    <dbReference type="NCBI Taxonomy" id="1795355"/>
    <lineage>
        <taxon>Bacteria</taxon>
        <taxon>Pseudomonadati</taxon>
        <taxon>Bacteroidota</taxon>
        <taxon>Cytophagia</taxon>
        <taxon>Cytophagales</taxon>
        <taxon>Cyclobacteriaceae</taxon>
        <taxon>Echinicola</taxon>
    </lineage>
</organism>
<sequence length="213" mass="24671">MTKLQLNKLIERGYDFDIQEVFKEGWELFKKQPLFAMGYTGFIISLELLFVIYLKEYALLFSIFLAGPLFSGFYLVANQLKSEEKVVYTDFFKGFSYYIPIILIWLIGQVLVSIGLILFVVPGIYLMVGYSMAILLHVFAGLDFWESLEYSRRLVTKNWWKFFLLVLALIALNVVGMVLFVGIFISIPLSFFAAYCAFERVMEDVLIEDAKEV</sequence>
<reference evidence="2 3" key="1">
    <citation type="submission" date="2018-06" db="EMBL/GenBank/DDBJ databases">
        <title>Echinicola strongylocentroti sp. nov., isolated from a sea urchin Strongylocentrotus intermedius.</title>
        <authorList>
            <person name="Bae S.S."/>
        </authorList>
    </citation>
    <scope>NUCLEOTIDE SEQUENCE [LARGE SCALE GENOMIC DNA]</scope>
    <source>
        <strain evidence="2 3">MEBiC08714</strain>
    </source>
</reference>
<evidence type="ECO:0000256" key="1">
    <source>
        <dbReference type="SAM" id="Phobius"/>
    </source>
</evidence>
<keyword evidence="1" id="KW-0472">Membrane</keyword>
<evidence type="ECO:0000313" key="3">
    <source>
        <dbReference type="Proteomes" id="UP000248688"/>
    </source>
</evidence>
<dbReference type="AlphaFoldDB" id="A0A2Z4IFC2"/>
<feature type="transmembrane region" description="Helical" evidence="1">
    <location>
        <begin position="59"/>
        <end position="77"/>
    </location>
</feature>
<feature type="transmembrane region" description="Helical" evidence="1">
    <location>
        <begin position="34"/>
        <end position="53"/>
    </location>
</feature>
<evidence type="ECO:0000313" key="2">
    <source>
        <dbReference type="EMBL" id="AWW29782.1"/>
    </source>
</evidence>
<dbReference type="Proteomes" id="UP000248688">
    <property type="component" value="Chromosome"/>
</dbReference>
<keyword evidence="3" id="KW-1185">Reference proteome</keyword>